<proteinExistence type="predicted"/>
<sequence>MEYAEIRSGPRRTYSEMRQKPAPQDTFFNLINDSQQYRPTSVTTEFVDTDWDEEETVLTDAEEESSPRGSFQSSGQTTLDSFEEAVTPRSSHHEHSPKQIEGPNGPHLFHTVTVSDYGYYHHVPDENPPILGMSPITPKPRGFGEITVHPPLPQVGPFQYTREELDTADLVSWTPEMVAQSMLDSGIEVTVADRFIENDINGPILITLKFEDLRELDIPSFGIRTKIWHQIQSLRDSAQKAAHGRDNDDNDDESRPSTPIEDRPSREVRKEERKQDHYQHHHQTGAAASKRRTPQQQQQQQQQQRRRSPDDMDAAAGDNIMPYESVSIIGIEQVIPKPHSCSKGENCSKWRKQQRLIEDFRRLNPHVDMSAAGRVLICGDAGNPATARAIDPNEDLLPSPPPRPFSDAAPSLVASSDVLGTGGMPPLQYLREASLRGVQSRDPQENVRQFLSFQRTTKNALPSSSLASSSLSSSLNQEEVPPTPPFELVVAQPQPPAAPATAVTPQAPHHGLRRLPKLSIPLNVQAQRCSTAPRRPSTLQQVSPQVQEEVAQQLQDHHHQQQQQHQQQQHQQQSHHHQRSNSHKFVPYRMDKADPRSPDLETPRNPYRWGTPFSERDVPVTAVALGPVARDASQSVPPDMGYRVAASSRGDPSPPPPQPRSQSRASYRRPSFPILPSVNEHRVVPVVAARVSSSPRTPSPTQESSSSPPRQRAVRRLPLQAPPRGMYPWSSSNNNNNNNSNNNNSQDDVARNASSSTPSLLPGGGITRCATATPAAAAPISGVSFQGPMKKRKTRLLRSEWQDGYFTLKGTRLNMHKDVAAVDRTLEYIDIDDYAIACSSLAASSSSASRLTAAFKTAVSSSSHHAREKSDPVGAFSFQLVPQDKHTARLRKRESSVSGGGGAAVEGVDGTGKTHHFAVKNRDERIDWMREMMLAKALKQKGDGFEISVNGNMI</sequence>
<dbReference type="SUPFAM" id="SSF47769">
    <property type="entry name" value="SAM/Pointed domain"/>
    <property type="match status" value="1"/>
</dbReference>
<dbReference type="InterPro" id="IPR013761">
    <property type="entry name" value="SAM/pointed_sf"/>
</dbReference>
<dbReference type="PROSITE" id="PS50105">
    <property type="entry name" value="SAM_DOMAIN"/>
    <property type="match status" value="1"/>
</dbReference>
<feature type="domain" description="SAM" evidence="3">
    <location>
        <begin position="173"/>
        <end position="237"/>
    </location>
</feature>
<feature type="compositionally biased region" description="Low complexity" evidence="1">
    <location>
        <begin position="561"/>
        <end position="572"/>
    </location>
</feature>
<feature type="compositionally biased region" description="Acidic residues" evidence="1">
    <location>
        <begin position="49"/>
        <end position="64"/>
    </location>
</feature>
<feature type="compositionally biased region" description="Low complexity" evidence="1">
    <location>
        <begin position="689"/>
        <end position="711"/>
    </location>
</feature>
<feature type="region of interest" description="Disordered" evidence="1">
    <location>
        <begin position="629"/>
        <end position="674"/>
    </location>
</feature>
<gene>
    <name evidence="4" type="ORF">ISF_00913</name>
</gene>
<dbReference type="PROSITE" id="PS50003">
    <property type="entry name" value="PH_DOMAIN"/>
    <property type="match status" value="1"/>
</dbReference>
<feature type="compositionally biased region" description="Basic and acidic residues" evidence="1">
    <location>
        <begin position="589"/>
        <end position="602"/>
    </location>
</feature>
<feature type="region of interest" description="Disordered" evidence="1">
    <location>
        <begin position="689"/>
        <end position="766"/>
    </location>
</feature>
<feature type="region of interest" description="Disordered" evidence="1">
    <location>
        <begin position="456"/>
        <end position="508"/>
    </location>
</feature>
<name>A0A162JUM0_CORFA</name>
<dbReference type="Proteomes" id="UP000076744">
    <property type="component" value="Unassembled WGS sequence"/>
</dbReference>
<feature type="compositionally biased region" description="Polar residues" evidence="1">
    <location>
        <begin position="537"/>
        <end position="546"/>
    </location>
</feature>
<evidence type="ECO:0000259" key="3">
    <source>
        <dbReference type="PROSITE" id="PS50105"/>
    </source>
</evidence>
<protein>
    <submittedName>
        <fullName evidence="4">SAM and PH domain-containing protein</fullName>
    </submittedName>
</protein>
<dbReference type="Gene3D" id="2.30.29.30">
    <property type="entry name" value="Pleckstrin-homology domain (PH domain)/Phosphotyrosine-binding domain (PTB)"/>
    <property type="match status" value="1"/>
</dbReference>
<feature type="region of interest" description="Disordered" evidence="1">
    <location>
        <begin position="1"/>
        <end position="22"/>
    </location>
</feature>
<dbReference type="EMBL" id="AZHB01000001">
    <property type="protein sequence ID" value="OAA74012.1"/>
    <property type="molecule type" value="Genomic_DNA"/>
</dbReference>
<feature type="compositionally biased region" description="Basic and acidic residues" evidence="1">
    <location>
        <begin position="260"/>
        <end position="278"/>
    </location>
</feature>
<comment type="caution">
    <text evidence="4">The sequence shown here is derived from an EMBL/GenBank/DDBJ whole genome shotgun (WGS) entry which is preliminary data.</text>
</comment>
<keyword evidence="5" id="KW-1185">Reference proteome</keyword>
<evidence type="ECO:0000256" key="1">
    <source>
        <dbReference type="SAM" id="MobiDB-lite"/>
    </source>
</evidence>
<feature type="compositionally biased region" description="Low complexity" evidence="1">
    <location>
        <begin position="660"/>
        <end position="671"/>
    </location>
</feature>
<reference evidence="4 5" key="1">
    <citation type="journal article" date="2016" name="Genome Biol. Evol.">
        <title>Divergent and convergent evolution of fungal pathogenicity.</title>
        <authorList>
            <person name="Shang Y."/>
            <person name="Xiao G."/>
            <person name="Zheng P."/>
            <person name="Cen K."/>
            <person name="Zhan S."/>
            <person name="Wang C."/>
        </authorList>
    </citation>
    <scope>NUCLEOTIDE SEQUENCE [LARGE SCALE GENOMIC DNA]</scope>
    <source>
        <strain evidence="4 5">ARSEF 2679</strain>
    </source>
</reference>
<feature type="compositionally biased region" description="Basic residues" evidence="1">
    <location>
        <begin position="573"/>
        <end position="582"/>
    </location>
</feature>
<feature type="region of interest" description="Disordered" evidence="1">
    <location>
        <begin position="238"/>
        <end position="317"/>
    </location>
</feature>
<accession>A0A162JUM0</accession>
<dbReference type="InterPro" id="IPR001849">
    <property type="entry name" value="PH_domain"/>
</dbReference>
<dbReference type="SMART" id="SM00233">
    <property type="entry name" value="PH"/>
    <property type="match status" value="1"/>
</dbReference>
<evidence type="ECO:0000313" key="4">
    <source>
        <dbReference type="EMBL" id="OAA74012.1"/>
    </source>
</evidence>
<feature type="compositionally biased region" description="Basic residues" evidence="1">
    <location>
        <begin position="279"/>
        <end position="293"/>
    </location>
</feature>
<feature type="region of interest" description="Disordered" evidence="1">
    <location>
        <begin position="526"/>
        <end position="614"/>
    </location>
</feature>
<feature type="compositionally biased region" description="Low complexity" evidence="1">
    <location>
        <begin position="460"/>
        <end position="475"/>
    </location>
</feature>
<dbReference type="CDD" id="cd09535">
    <property type="entry name" value="SAM_BOI-like_fungal"/>
    <property type="match status" value="1"/>
</dbReference>
<organism evidence="4 5">
    <name type="scientific">Cordyceps fumosorosea (strain ARSEF 2679)</name>
    <name type="common">Isaria fumosorosea</name>
    <dbReference type="NCBI Taxonomy" id="1081104"/>
    <lineage>
        <taxon>Eukaryota</taxon>
        <taxon>Fungi</taxon>
        <taxon>Dikarya</taxon>
        <taxon>Ascomycota</taxon>
        <taxon>Pezizomycotina</taxon>
        <taxon>Sordariomycetes</taxon>
        <taxon>Hypocreomycetidae</taxon>
        <taxon>Hypocreales</taxon>
        <taxon>Cordycipitaceae</taxon>
        <taxon>Cordyceps</taxon>
    </lineage>
</organism>
<feature type="domain" description="PH" evidence="2">
    <location>
        <begin position="782"/>
        <end position="937"/>
    </location>
</feature>
<dbReference type="OrthoDB" id="422827at2759"/>
<evidence type="ECO:0000259" key="2">
    <source>
        <dbReference type="PROSITE" id="PS50003"/>
    </source>
</evidence>
<dbReference type="SUPFAM" id="SSF50729">
    <property type="entry name" value="PH domain-like"/>
    <property type="match status" value="1"/>
</dbReference>
<dbReference type="Gene3D" id="1.10.150.50">
    <property type="entry name" value="Transcription Factor, Ets-1"/>
    <property type="match status" value="1"/>
</dbReference>
<dbReference type="SMART" id="SM00454">
    <property type="entry name" value="SAM"/>
    <property type="match status" value="1"/>
</dbReference>
<dbReference type="Pfam" id="PF07647">
    <property type="entry name" value="SAM_2"/>
    <property type="match status" value="1"/>
</dbReference>
<dbReference type="GeneID" id="30017205"/>
<feature type="compositionally biased region" description="Polar residues" evidence="1">
    <location>
        <begin position="67"/>
        <end position="80"/>
    </location>
</feature>
<dbReference type="RefSeq" id="XP_018708970.1">
    <property type="nucleotide sequence ID" value="XM_018844520.1"/>
</dbReference>
<evidence type="ECO:0000313" key="5">
    <source>
        <dbReference type="Proteomes" id="UP000076744"/>
    </source>
</evidence>
<dbReference type="AlphaFoldDB" id="A0A162JUM0"/>
<dbReference type="InterPro" id="IPR011993">
    <property type="entry name" value="PH-like_dom_sf"/>
</dbReference>
<feature type="compositionally biased region" description="Low complexity" evidence="1">
    <location>
        <begin position="730"/>
        <end position="745"/>
    </location>
</feature>
<dbReference type="STRING" id="1081104.A0A162JUM0"/>
<dbReference type="InterPro" id="IPR001660">
    <property type="entry name" value="SAM"/>
</dbReference>
<feature type="compositionally biased region" description="Low complexity" evidence="1">
    <location>
        <begin position="499"/>
        <end position="508"/>
    </location>
</feature>
<feature type="region of interest" description="Disordered" evidence="1">
    <location>
        <begin position="49"/>
        <end position="105"/>
    </location>
</feature>